<proteinExistence type="predicted"/>
<evidence type="ECO:0000313" key="2">
    <source>
        <dbReference type="Proteomes" id="UP000004473"/>
    </source>
</evidence>
<dbReference type="AlphaFoldDB" id="I2NXG4"/>
<dbReference type="Proteomes" id="UP000004473">
    <property type="component" value="Unassembled WGS sequence"/>
</dbReference>
<dbReference type="RefSeq" id="WP_003762521.1">
    <property type="nucleotide sequence ID" value="NZ_AJMT01000001.1"/>
</dbReference>
<organism evidence="1 2">
    <name type="scientific">Neisseria sicca VK64</name>
    <dbReference type="NCBI Taxonomy" id="1095748"/>
    <lineage>
        <taxon>Bacteria</taxon>
        <taxon>Pseudomonadati</taxon>
        <taxon>Pseudomonadota</taxon>
        <taxon>Betaproteobacteria</taxon>
        <taxon>Neisseriales</taxon>
        <taxon>Neisseriaceae</taxon>
        <taxon>Neisseria</taxon>
    </lineage>
</organism>
<name>I2NXG4_NEISI</name>
<evidence type="ECO:0000313" key="1">
    <source>
        <dbReference type="EMBL" id="EIG30525.1"/>
    </source>
</evidence>
<dbReference type="EMBL" id="AJMT01000001">
    <property type="protein sequence ID" value="EIG30525.1"/>
    <property type="molecule type" value="Genomic_DNA"/>
</dbReference>
<evidence type="ECO:0008006" key="3">
    <source>
        <dbReference type="Google" id="ProtNLM"/>
    </source>
</evidence>
<gene>
    <name evidence="1" type="ORF">HMPREF1051_1649</name>
</gene>
<accession>I2NXG4</accession>
<reference evidence="1 2" key="1">
    <citation type="submission" date="2012-04" db="EMBL/GenBank/DDBJ databases">
        <authorList>
            <person name="Harkins D.M."/>
            <person name="Madupu R."/>
            <person name="Durkin A.S."/>
            <person name="Torralba M."/>
            <person name="Methe B."/>
            <person name="Sutton G.G."/>
            <person name="Nelson K.E."/>
        </authorList>
    </citation>
    <scope>NUCLEOTIDE SEQUENCE [LARGE SCALE GENOMIC DNA]</scope>
    <source>
        <strain evidence="1 2">VK64</strain>
    </source>
</reference>
<sequence>MDYDLKILNTSQVLADKKYLKEFKFANSKSFPYSYQSFAAQFGWGRVLDNYLIYIPLNPKFHDSWQNAREDIKSTYINNINEYIDYYPGESLDLMKRMEPFAKSESGYYLFWDIYSEDLPNEFNIYATDFVGDIYLLGKDLFEVFYNLTNDTKILKECFNRTPWPKTFEGFMSIC</sequence>
<protein>
    <recommendedName>
        <fullName evidence="3">SMI1/KNR4 family protein</fullName>
    </recommendedName>
</protein>
<comment type="caution">
    <text evidence="1">The sequence shown here is derived from an EMBL/GenBank/DDBJ whole genome shotgun (WGS) entry which is preliminary data.</text>
</comment>